<accession>A0A346PLS2</accession>
<dbReference type="Proteomes" id="UP000258707">
    <property type="component" value="Chromosome"/>
</dbReference>
<keyword evidence="1" id="KW-0812">Transmembrane</keyword>
<feature type="domain" description="Archaeal Type IV pilin N-terminal" evidence="2">
    <location>
        <begin position="19"/>
        <end position="93"/>
    </location>
</feature>
<dbReference type="NCBIfam" id="TIGR02537">
    <property type="entry name" value="arch_flag_Nterm"/>
    <property type="match status" value="1"/>
</dbReference>
<dbReference type="EMBL" id="CP024047">
    <property type="protein sequence ID" value="AXR76797.1"/>
    <property type="molecule type" value="Genomic_DNA"/>
</dbReference>
<sequence length="169" mass="17227">MPRPGQPLESDSRRWLCERGLSPLVGVLVLVAITVALAVVVAAGAASLSVGSAPPTAAFDLQADGESGEIAIDHVAGDVIDVGSLSVSVSVDETDLAMQPPVPFVGADGFDGTPDGAFNAEADPTWRTGERVSVTVAETNEPTLESGDAVTVTLSVDDVRVTTLETTAQ</sequence>
<dbReference type="Pfam" id="PF07790">
    <property type="entry name" value="Pilin_N"/>
    <property type="match status" value="1"/>
</dbReference>
<dbReference type="EMBL" id="CP027033">
    <property type="protein sequence ID" value="AXR80467.1"/>
    <property type="molecule type" value="Genomic_DNA"/>
</dbReference>
<dbReference type="KEGG" id="nag:AArcMg_0444"/>
<keyword evidence="3" id="KW-0969">Cilium</keyword>
<proteinExistence type="predicted"/>
<keyword evidence="3" id="KW-0966">Cell projection</keyword>
<keyword evidence="3" id="KW-0282">Flagellum</keyword>
<dbReference type="OrthoDB" id="201989at2157"/>
<reference evidence="5" key="2">
    <citation type="submission" date="2018-02" db="EMBL/GenBank/DDBJ databases">
        <title>Phenotypic and genomic properties of facultatively anaerobic sulfur-reducing natronoarchaea from hypersaline soda lakes.</title>
        <authorList>
            <person name="Sorokin D.Y."/>
            <person name="Kublanov I.V."/>
            <person name="Roman P."/>
            <person name="Sinninghe Damste J.S."/>
            <person name="Golyshin P.N."/>
            <person name="Rojo D."/>
            <person name="Ciordia S."/>
            <person name="Mena M.D.C."/>
            <person name="Ferrer M."/>
            <person name="Messina E."/>
            <person name="Smedile F."/>
            <person name="La Spada G."/>
            <person name="La Cono V."/>
            <person name="Yakimov M.M."/>
        </authorList>
    </citation>
    <scope>NUCLEOTIDE SEQUENCE [LARGE SCALE GENOMIC DNA]</scope>
    <source>
        <strain evidence="5">AArc-Mg</strain>
    </source>
</reference>
<evidence type="ECO:0000259" key="2">
    <source>
        <dbReference type="Pfam" id="PF07790"/>
    </source>
</evidence>
<reference evidence="3" key="3">
    <citation type="journal article" date="2019" name="Int. J. Syst. Evol. Microbiol.">
        <title>Natronolimnobius sulfurireducens sp. nov. and Halalkaliarchaeum desulfuricum gen. nov., sp. nov., the first sulfur-respiring alkaliphilic haloarchaea from hypersaline alkaline lakes.</title>
        <authorList>
            <person name="Sorokin D.Y."/>
            <person name="Yakimov M."/>
            <person name="Messina E."/>
            <person name="Merkel A.Y."/>
            <person name="Bale N.J."/>
            <person name="Sinninghe Damste J.S."/>
        </authorList>
    </citation>
    <scope>NUCLEOTIDE SEQUENCE</scope>
    <source>
        <strain evidence="4">AArc-Mg</strain>
        <strain evidence="3">AArc1</strain>
    </source>
</reference>
<gene>
    <name evidence="3" type="ORF">AArc1_0453</name>
    <name evidence="4" type="ORF">AArcMg_0444</name>
</gene>
<dbReference type="InterPro" id="IPR013373">
    <property type="entry name" value="Flagellin/pilin_N_arc"/>
</dbReference>
<dbReference type="GeneID" id="37640927"/>
<feature type="transmembrane region" description="Helical" evidence="1">
    <location>
        <begin position="21"/>
        <end position="46"/>
    </location>
</feature>
<dbReference type="RefSeq" id="WP_186336642.1">
    <property type="nucleotide sequence ID" value="NZ_CP024047.1"/>
</dbReference>
<dbReference type="KEGG" id="nan:AArc1_0453"/>
<keyword evidence="1" id="KW-0472">Membrane</keyword>
<dbReference type="Proteomes" id="UP000258613">
    <property type="component" value="Chromosome"/>
</dbReference>
<evidence type="ECO:0000313" key="4">
    <source>
        <dbReference type="EMBL" id="AXR80467.1"/>
    </source>
</evidence>
<accession>A0A346PBA2</accession>
<evidence type="ECO:0000256" key="1">
    <source>
        <dbReference type="SAM" id="Phobius"/>
    </source>
</evidence>
<reference evidence="6" key="1">
    <citation type="submission" date="2017-10" db="EMBL/GenBank/DDBJ databases">
        <title>Phenotypic and genomic properties of facultatively anaerobic sulfur-reducing natronoarchaea from hypersaline soda lakes.</title>
        <authorList>
            <person name="Sorokin D.Y."/>
            <person name="Kublanov I.V."/>
            <person name="Roman P."/>
            <person name="Sinninghe Damste J.S."/>
            <person name="Golyshin P.N."/>
            <person name="Rojo D."/>
            <person name="Ciordia S."/>
            <person name="Mena Md.C."/>
            <person name="Ferrer M."/>
            <person name="Messina E."/>
            <person name="Smedile F."/>
            <person name="La Spada G."/>
            <person name="La Cono V."/>
            <person name="Yakimov M.M."/>
        </authorList>
    </citation>
    <scope>NUCLEOTIDE SEQUENCE [LARGE SCALE GENOMIC DNA]</scope>
    <source>
        <strain evidence="6">AArc1</strain>
    </source>
</reference>
<evidence type="ECO:0000313" key="3">
    <source>
        <dbReference type="EMBL" id="AXR76797.1"/>
    </source>
</evidence>
<organism evidence="3 6">
    <name type="scientific">Natrarchaeobaculum sulfurireducens</name>
    <dbReference type="NCBI Taxonomy" id="2044521"/>
    <lineage>
        <taxon>Archaea</taxon>
        <taxon>Methanobacteriati</taxon>
        <taxon>Methanobacteriota</taxon>
        <taxon>Stenosarchaea group</taxon>
        <taxon>Halobacteria</taxon>
        <taxon>Halobacteriales</taxon>
        <taxon>Natrialbaceae</taxon>
        <taxon>Natrarchaeobaculum</taxon>
    </lineage>
</organism>
<dbReference type="InterPro" id="IPR012859">
    <property type="entry name" value="Pilin_N_archaeal"/>
</dbReference>
<dbReference type="AlphaFoldDB" id="A0A346PBA2"/>
<keyword evidence="5" id="KW-1185">Reference proteome</keyword>
<keyword evidence="1" id="KW-1133">Transmembrane helix</keyword>
<evidence type="ECO:0000313" key="6">
    <source>
        <dbReference type="Proteomes" id="UP000258707"/>
    </source>
</evidence>
<name>A0A346PBA2_9EURY</name>
<evidence type="ECO:0000313" key="5">
    <source>
        <dbReference type="Proteomes" id="UP000258613"/>
    </source>
</evidence>
<protein>
    <submittedName>
        <fullName evidence="3">Pilin/Flagellin, FlaG/FlaF family</fullName>
    </submittedName>
</protein>